<dbReference type="CDD" id="cd07246">
    <property type="entry name" value="VOC_like"/>
    <property type="match status" value="1"/>
</dbReference>
<dbReference type="Pfam" id="PF00903">
    <property type="entry name" value="Glyoxalase"/>
    <property type="match status" value="1"/>
</dbReference>
<dbReference type="AlphaFoldDB" id="A0A1E7WKX7"/>
<accession>A0A1E7WKX7</accession>
<dbReference type="RefSeq" id="WP_070248889.1">
    <property type="nucleotide sequence ID" value="NZ_LROM01000087.1"/>
</dbReference>
<dbReference type="PROSITE" id="PS51819">
    <property type="entry name" value="VOC"/>
    <property type="match status" value="1"/>
</dbReference>
<dbReference type="SUPFAM" id="SSF54593">
    <property type="entry name" value="Glyoxalase/Bleomycin resistance protein/Dihydroxybiphenyl dioxygenase"/>
    <property type="match status" value="1"/>
</dbReference>
<evidence type="ECO:0000313" key="3">
    <source>
        <dbReference type="Proteomes" id="UP000175989"/>
    </source>
</evidence>
<dbReference type="PANTHER" id="PTHR34109">
    <property type="entry name" value="BNAUNNG04460D PROTEIN-RELATED"/>
    <property type="match status" value="1"/>
</dbReference>
<dbReference type="Proteomes" id="UP000175989">
    <property type="component" value="Unassembled WGS sequence"/>
</dbReference>
<dbReference type="PANTHER" id="PTHR34109:SF1">
    <property type="entry name" value="VOC DOMAIN-CONTAINING PROTEIN"/>
    <property type="match status" value="1"/>
</dbReference>
<organism evidence="2 3">
    <name type="scientific">Duganella phyllosphaerae</name>
    <dbReference type="NCBI Taxonomy" id="762836"/>
    <lineage>
        <taxon>Bacteria</taxon>
        <taxon>Pseudomonadati</taxon>
        <taxon>Pseudomonadota</taxon>
        <taxon>Betaproteobacteria</taxon>
        <taxon>Burkholderiales</taxon>
        <taxon>Oxalobacteraceae</taxon>
        <taxon>Telluria group</taxon>
        <taxon>Duganella</taxon>
    </lineage>
</organism>
<name>A0A1E7WKX7_9BURK</name>
<dbReference type="InterPro" id="IPR029068">
    <property type="entry name" value="Glyas_Bleomycin-R_OHBP_Dase"/>
</dbReference>
<dbReference type="OrthoDB" id="9795306at2"/>
<dbReference type="Gene3D" id="3.30.720.110">
    <property type="match status" value="1"/>
</dbReference>
<keyword evidence="3" id="KW-1185">Reference proteome</keyword>
<dbReference type="EMBL" id="LROM01000087">
    <property type="protein sequence ID" value="OEZ99683.1"/>
    <property type="molecule type" value="Genomic_DNA"/>
</dbReference>
<comment type="caution">
    <text evidence="2">The sequence shown here is derived from an EMBL/GenBank/DDBJ whole genome shotgun (WGS) entry which is preliminary data.</text>
</comment>
<feature type="domain" description="VOC" evidence="1">
    <location>
        <begin position="15"/>
        <end position="140"/>
    </location>
</feature>
<evidence type="ECO:0000259" key="1">
    <source>
        <dbReference type="PROSITE" id="PS51819"/>
    </source>
</evidence>
<dbReference type="InterPro" id="IPR037523">
    <property type="entry name" value="VOC_core"/>
</dbReference>
<gene>
    <name evidence="2" type="ORF">DUPY_27280</name>
</gene>
<reference evidence="3" key="1">
    <citation type="journal article" date="2016" name="Front. Microbiol.">
        <title>Molecular Keys to the Janthinobacterium and Duganella spp. Interaction with the Plant Pathogen Fusarium graminearum.</title>
        <authorList>
            <person name="Haack F.S."/>
            <person name="Poehlein A."/>
            <person name="Kroger C."/>
            <person name="Voigt C.A."/>
            <person name="Piepenbring M."/>
            <person name="Bode H.B."/>
            <person name="Daniel R."/>
            <person name="Schafer W."/>
            <person name="Streit W.R."/>
        </authorList>
    </citation>
    <scope>NUCLEOTIDE SEQUENCE [LARGE SCALE GENOMIC DNA]</scope>
    <source>
        <strain evidence="3">T54</strain>
    </source>
</reference>
<sequence length="167" mass="17837">MTDSVQPAVRPVPAGIHTITPHLVCEGAAAAMAYYQQAFNAEEIGRLAGPDGKIMHAHMRIGDSTIMLVDDFPEYGSLGPKALNGSPVTLHLYVEDVDAAYARAVEAGGTAKMPPQDMFWGDRYGMLVDPFGHHWAIATRQQDLSMEEITRAMAQQGPGGCGEPGTA</sequence>
<dbReference type="InterPro" id="IPR004360">
    <property type="entry name" value="Glyas_Fos-R_dOase_dom"/>
</dbReference>
<dbReference type="Gene3D" id="3.30.720.120">
    <property type="match status" value="1"/>
</dbReference>
<protein>
    <recommendedName>
        <fullName evidence="1">VOC domain-containing protein</fullName>
    </recommendedName>
</protein>
<proteinExistence type="predicted"/>
<evidence type="ECO:0000313" key="2">
    <source>
        <dbReference type="EMBL" id="OEZ99683.1"/>
    </source>
</evidence>